<feature type="region of interest" description="Disordered" evidence="1">
    <location>
        <begin position="1326"/>
        <end position="1410"/>
    </location>
</feature>
<feature type="compositionally biased region" description="Polar residues" evidence="1">
    <location>
        <begin position="2481"/>
        <end position="2503"/>
    </location>
</feature>
<feature type="compositionally biased region" description="Polar residues" evidence="1">
    <location>
        <begin position="2597"/>
        <end position="2609"/>
    </location>
</feature>
<gene>
    <name evidence="3" type="primary">TEX15</name>
    <name evidence="3" type="ORF">BLAG_LOCUS8573</name>
</gene>
<feature type="compositionally biased region" description="Basic and acidic residues" evidence="1">
    <location>
        <begin position="1667"/>
        <end position="1687"/>
    </location>
</feature>
<feature type="compositionally biased region" description="Basic and acidic residues" evidence="1">
    <location>
        <begin position="2646"/>
        <end position="2660"/>
    </location>
</feature>
<feature type="compositionally biased region" description="Polar residues" evidence="1">
    <location>
        <begin position="1774"/>
        <end position="1794"/>
    </location>
</feature>
<keyword evidence="4" id="KW-1185">Reference proteome</keyword>
<feature type="domain" description="TASOR pseudo-PARP" evidence="2">
    <location>
        <begin position="116"/>
        <end position="218"/>
    </location>
</feature>
<feature type="region of interest" description="Disordered" evidence="1">
    <location>
        <begin position="3199"/>
        <end position="3346"/>
    </location>
</feature>
<feature type="compositionally biased region" description="Basic and acidic residues" evidence="1">
    <location>
        <begin position="2614"/>
        <end position="2633"/>
    </location>
</feature>
<feature type="region of interest" description="Disordered" evidence="1">
    <location>
        <begin position="588"/>
        <end position="624"/>
    </location>
</feature>
<dbReference type="InterPro" id="IPR046432">
    <property type="entry name" value="TASOR"/>
</dbReference>
<evidence type="ECO:0000313" key="3">
    <source>
        <dbReference type="EMBL" id="CAH1246608.1"/>
    </source>
</evidence>
<organism evidence="3 4">
    <name type="scientific">Branchiostoma lanceolatum</name>
    <name type="common">Common lancelet</name>
    <name type="synonym">Amphioxus lanceolatum</name>
    <dbReference type="NCBI Taxonomy" id="7740"/>
    <lineage>
        <taxon>Eukaryota</taxon>
        <taxon>Metazoa</taxon>
        <taxon>Chordata</taxon>
        <taxon>Cephalochordata</taxon>
        <taxon>Leptocardii</taxon>
        <taxon>Amphioxiformes</taxon>
        <taxon>Branchiostomatidae</taxon>
        <taxon>Branchiostoma</taxon>
    </lineage>
</organism>
<dbReference type="PANTHER" id="PTHR16207:SF11">
    <property type="entry name" value="SET DOMAIN-CONTAINING PROTEIN"/>
    <property type="match status" value="1"/>
</dbReference>
<feature type="region of interest" description="Disordered" evidence="1">
    <location>
        <begin position="768"/>
        <end position="802"/>
    </location>
</feature>
<feature type="compositionally biased region" description="Basic and acidic residues" evidence="1">
    <location>
        <begin position="1385"/>
        <end position="1399"/>
    </location>
</feature>
<feature type="compositionally biased region" description="Basic and acidic residues" evidence="1">
    <location>
        <begin position="2019"/>
        <end position="2034"/>
    </location>
</feature>
<feature type="region of interest" description="Disordered" evidence="1">
    <location>
        <begin position="1901"/>
        <end position="1965"/>
    </location>
</feature>
<feature type="region of interest" description="Disordered" evidence="1">
    <location>
        <begin position="2453"/>
        <end position="2672"/>
    </location>
</feature>
<feature type="compositionally biased region" description="Low complexity" evidence="1">
    <location>
        <begin position="3275"/>
        <end position="3284"/>
    </location>
</feature>
<feature type="compositionally biased region" description="Polar residues" evidence="1">
    <location>
        <begin position="1374"/>
        <end position="1384"/>
    </location>
</feature>
<feature type="compositionally biased region" description="Polar residues" evidence="1">
    <location>
        <begin position="1154"/>
        <end position="1165"/>
    </location>
</feature>
<feature type="compositionally biased region" description="Basic residues" evidence="1">
    <location>
        <begin position="2634"/>
        <end position="2645"/>
    </location>
</feature>
<feature type="compositionally biased region" description="Basic residues" evidence="1">
    <location>
        <begin position="1621"/>
        <end position="1645"/>
    </location>
</feature>
<dbReference type="PANTHER" id="PTHR16207">
    <property type="entry name" value="SET DOMAIN-CONTAINING PROTEIN"/>
    <property type="match status" value="1"/>
</dbReference>
<feature type="compositionally biased region" description="Polar residues" evidence="1">
    <location>
        <begin position="3208"/>
        <end position="3217"/>
    </location>
</feature>
<feature type="region of interest" description="Disordered" evidence="1">
    <location>
        <begin position="1458"/>
        <end position="1496"/>
    </location>
</feature>
<feature type="compositionally biased region" description="Basic residues" evidence="1">
    <location>
        <begin position="2532"/>
        <end position="2541"/>
    </location>
</feature>
<feature type="region of interest" description="Disordered" evidence="1">
    <location>
        <begin position="1152"/>
        <end position="1197"/>
    </location>
</feature>
<dbReference type="Pfam" id="PF12509">
    <property type="entry name" value="DUF3715"/>
    <property type="match status" value="1"/>
</dbReference>
<feature type="region of interest" description="Disordered" evidence="1">
    <location>
        <begin position="328"/>
        <end position="347"/>
    </location>
</feature>
<feature type="compositionally biased region" description="Basic and acidic residues" evidence="1">
    <location>
        <begin position="1733"/>
        <end position="1761"/>
    </location>
</feature>
<sequence>MEGYRVPRCPPGDYCIPKVKRTGTDGPLTPVRPGSREELDILKIVKRSFLNENFSSQYGVKKISLVNNAELERDFSSKRQEMKEHGRDVTEKYLFSTSGGTEAFIKGKTAVPSQGRSVLGDSTKGVYLKKNADVCLRCQVAYHRTKTRLLIYKVMLGRVLAVAPNSRPDPDPNHDCHVSRQPPRLTDKYWDQYLKTQVYLYEYNDEGLPVKRPRQVLPYAAVTLVDTTSTDEEQSDQPTVHRVVEGFPMLEPVSVTLDHRKPVEPLCPKSTTCVPSPFSSVIRKTQCEVWRKKVAVLKGKHTPTAAVTHPKQVGTEDKIHSRSVIETETKHKKTATPPKQNGTQDNIHSISIIDSATDHKESVTPPKDKSTQNKVQSIAGTFATNHKKTVCLTSVKGKKNSSSETKKHLFAKPDRKILVKKKKKKGKATLATKESMSVSTHTKDVTSGCGKPAEQSNVASETAVNIMDRVKDPKLARRRKPVDFIYNEYQSSSVVSPKPLSWEKKKRNNRNNRQKEELFLSSPSGVDEIEIRSAVVVLEHLDHQTIVSDKLPPSYASGRRESTSSESSGLLEEFLTLDIWTEEDCIRTTSLAPEANPRASKSDDISEDREEESETPMVQSLDVQVSDPVQRNFLTFAAEPNSSHDGEVSRPSPVMSEALGSTSSDTSQDREQESETQAVISFNVQVPEPVQRNFLTTAAESSSIHYGDDEASAPSPGISEALGSTSSDTSQDREQESETQTVISLNVQVPEPVQRNFLTTAAESNSIHYGDDEASVPSPGLSEALGSTSLDTSQDREQESETQTVIYLDLQVPEPVQRNFLTMVAEPISMHSGKVSAPSPGVSEALGSTSSDTSQDREQESETQTLSVNVQVPDLVHNTAAESNSSYGGEDGALSPCASQASGCTADDKLPSEDEESEVDNDSVLDHGLEVIEGLGRSLDLMDFHSLNEEDSISDSTEHEIESIPQQEDGMQEEPHDKEDNNCDICAEEAVYADKDHVAEQDGMDDCITTCQATIKEERDTWSCRFEAQVDTENKDVMLSKDCDFTSRERMDLTMQVEQAWGDPSVPDSPSSELSDIDIFSLDAELPEHLVDELNFFEETEESDEQVALDYTIPSTSEDAHGDLNGDEPREGAEELGLKVDGRGVESEVATVLNCDQATTDSRQLSMGEKDELPLSQDANSSVADSQSVAEDSVERHVNTELKAEEIVSVKKEPVESYMDSKVLKLKEDEKQLKLKLQQLRDERKRYEAETGNAKSAAEDFSNHQSSPYDPQDCESEYHVSSSDQGTEMIVMGTNAVESGQQGEKKRDKIISTECVKEEREEDLIEAKQLPFSEPADSPVCISTSSRDSVSSDQCAVDQENVTVSEPKGEPKTNGVQETLNSCENKNEEKVSNELHYEDDTSSSNTGKDHNLNIVTKVASGDNVITTLQCSALKEKLSLTDRLRQLRCTELSLSLDTMQSPDEFSSTVQRDSPPLQPAIASSSSKDERRINTTSSSKGEVKVYTLADTYQVPTNKMLTKMGLEKLDREVSKQQWKEKRESWKLEAKSIGQAPFNSRQMDQSAIDHQIDDSVKSCQIKKQDGKAGNNGEPCSRDKLASDSSSMGSVLLQDAVVQRQWDNWRRQNKKKSKRWKDSKKLQRKLKHQSRSAHSFTCKSKTWKKRYPNSSSGEKKSKPREDRQEMLVREGDKMQCPPQKRKADVSSEGLGNKPKRRRREMKSFPTKREKVASTNVNAEARKTEVRVKNKKDCSTDSRAQNSKEHKTGMATKPEGRSSVCKVQSCRSSVPSSQPMPTTEVTNDEKSQKKTLQVKDSHFQPTFSAQAELSADKLSQEGTEEVKTGSSVILEQLYRDMQVKLKDVTTAAERERLLLAMKVLQESGGTEIKDISSGNGLQDIRETDEIEPSKEAVELQQPLCKGDSHGPYTNDLSKEETSAQSREMVQTDSCQSLDKDLPDQGTASSELDGKDDCYPIHMDTSAEENIGKPLLDDYDSVDMDISEDSTNPHLLDNFMLVDMDTSIEETKPHQQDNIEGAKEPESLESLQEQQDAPYSPTWNGFFEDSCDFQINQTESFLDMPPEFVRVSKPHAVSSNLSISEKVLLQDVLEVLGAETPLVEVEGIETPLELIQDEETPLSDTRRVETTQVETQSDDYHRQEGTQPIGRKGDDLSESEKAADRKTPPIDETASFLIQPPDFLKESISDPHLSIKALLSPPQDRNVSVPQPAMLGRDGHLMTLSSKIPSPGSSPHSHVEPLTNECQLASGMEKKTQNSPMFHEHKLLRPKRLPSGDVYVNPIEIPLECIEGNPEDPRTKPNSIKTFELEVLHWKSHPSPAKRRRRESAPQTRPGSTTLSSPKTGFPSHSPVSDDTGEATPLLVQTVGQQLLKSLQNSLRSHSGEASKPNHQEHRSRNVSQISRDPRIRKRRQSEPNNTKGSCSGEESLVEVRRQILKDLRDQVSKLNKRGTLVESDSEGREQPAAETMHHGIQQTGSLSPFSSTKSVSEEVNTTSKKRDQHADSDMKEGAIVSKEEAKGSNLLRKKMKRKTAPGKDISSKKQKYDHPKLCAADLLTSSQTSSGDLEVRGLPSKPRHCSSPKPVKSSDKTSSLARKSTSVVVKQRTKQERKEMGRDQMNHKDCHTRQHTNPKHGHVRKSTDGKKSCGKRETPGDEQEGSGTLKMSARRQQNMKLDNRVVTDELCLSEDKHSGVETQSPVKSTCQAPEMPSLAGLPEVSDVVLDCQVQSCDCDTLSSVEGNLPSILTTHIGEDCSEEPETLVEEQEERKAYEELLNNEHGTIAPIDAGNAFQEDSMLVDAHPGQNENVQQQGENAISLSLANPLEIDSHLASMNPDCTSLNLKNYPLLTTKEKEGKCLNQKETLVYYQKRLRDLGEQRNTLSSIAPSIDPGSLKDSLVSLEREMLEAKVCIYSMRCLDIFQRRRSGICRWLSKRDSSVQNEILLLKQKIKKIKVSPQDPVIEMMERKLEHLYDQRTEMLMSWFREKLFGIESLSARGLRNTLNHLLTIWHNWEEKDINQLMMIHLEKVIKKAKIALKLKQVDTVNLTPDTPCQDKSCDPEQELSIQAEVALEANGADQNEINPSSCIGHSRKDTVTMDCIMTGTLCRDKQENTSSSEDCIPSKFQAIDGQRPSCCIPSRLAGLEIQEPSAISEDSAPIDSIPMTPGTPVLDEPEEPVTWDGKFYAVILPTQPEATEEPQAEVTSTQSEIVSSDSKSSKPEGCGADADLTVPAPPLEATGSQGTPSVSNHQEEQLETGEETSTAASDVNTTNESSSSTEETKEGGRRQDVLDSSVLSEDRKTNDAGTSEKCFKDKRCDRRRRRRERMEVQRNYQGNQSNNRLNCNQVDGCYNQANNMLSRQGNSMCNQQNGNTYQSCFNNRLHCNQAYGRMNQANMLCRQGNSMCNQQNGNGRTWARAGSTHQQYSNQPMFNNCATRFNARQTTMGNIPSLLNMRRLDNNMHCDGDPTLFEYLNNIADRMNPRLRMSQCNSSQRWNMGQSNCQQGYNCHRY</sequence>
<dbReference type="EMBL" id="OV696700">
    <property type="protein sequence ID" value="CAH1246608.1"/>
    <property type="molecule type" value="Genomic_DNA"/>
</dbReference>
<feature type="compositionally biased region" description="Basic residues" evidence="1">
    <location>
        <begin position="2322"/>
        <end position="2334"/>
    </location>
</feature>
<dbReference type="GO" id="GO:0045814">
    <property type="term" value="P:negative regulation of gene expression, epigenetic"/>
    <property type="evidence" value="ECO:0007669"/>
    <property type="project" value="InterPro"/>
</dbReference>
<name>A0A8K0EB42_BRALA</name>
<feature type="region of interest" description="Disordered" evidence="1">
    <location>
        <begin position="3157"/>
        <end position="3181"/>
    </location>
</feature>
<evidence type="ECO:0000259" key="2">
    <source>
        <dbReference type="Pfam" id="PF12509"/>
    </source>
</evidence>
<feature type="region of interest" description="Disordered" evidence="1">
    <location>
        <begin position="1112"/>
        <end position="1134"/>
    </location>
</feature>
<feature type="compositionally biased region" description="Polar residues" evidence="1">
    <location>
        <begin position="1458"/>
        <end position="1470"/>
    </location>
</feature>
<feature type="region of interest" description="Disordered" evidence="1">
    <location>
        <begin position="422"/>
        <end position="456"/>
    </location>
</feature>
<feature type="region of interest" description="Disordered" evidence="1">
    <location>
        <begin position="2124"/>
        <end position="2186"/>
    </location>
</feature>
<feature type="compositionally biased region" description="Basic and acidic residues" evidence="1">
    <location>
        <begin position="2390"/>
        <end position="2404"/>
    </location>
</feature>
<dbReference type="InterPro" id="IPR022188">
    <property type="entry name" value="TASOR_DUF3715"/>
</dbReference>
<feature type="compositionally biased region" description="Basic and acidic residues" evidence="1">
    <location>
        <begin position="3285"/>
        <end position="3296"/>
    </location>
</feature>
<feature type="compositionally biased region" description="Acidic residues" evidence="1">
    <location>
        <begin position="913"/>
        <end position="923"/>
    </location>
</feature>
<feature type="compositionally biased region" description="Polar residues" evidence="1">
    <location>
        <begin position="3337"/>
        <end position="3346"/>
    </location>
</feature>
<feature type="region of interest" description="Disordered" evidence="1">
    <location>
        <begin position="950"/>
        <end position="980"/>
    </location>
</feature>
<feature type="compositionally biased region" description="Polar residues" evidence="1">
    <location>
        <begin position="1931"/>
        <end position="1945"/>
    </location>
</feature>
<feature type="region of interest" description="Disordered" evidence="1">
    <location>
        <begin position="1243"/>
        <end position="1285"/>
    </location>
</feature>
<feature type="compositionally biased region" description="Low complexity" evidence="1">
    <location>
        <begin position="1343"/>
        <end position="1352"/>
    </location>
</feature>
<feature type="compositionally biased region" description="Polar residues" evidence="1">
    <location>
        <begin position="3245"/>
        <end position="3255"/>
    </location>
</feature>
<feature type="compositionally biased region" description="Acidic residues" evidence="1">
    <location>
        <begin position="605"/>
        <end position="614"/>
    </location>
</feature>
<feature type="region of interest" description="Disordered" evidence="1">
    <location>
        <begin position="2386"/>
        <end position="2437"/>
    </location>
</feature>
<feature type="compositionally biased region" description="Polar residues" evidence="1">
    <location>
        <begin position="2337"/>
        <end position="2351"/>
    </location>
</feature>
<proteinExistence type="predicted"/>
<dbReference type="Proteomes" id="UP000838412">
    <property type="component" value="Chromosome 15"/>
</dbReference>
<dbReference type="OrthoDB" id="10054471at2759"/>
<feature type="region of interest" description="Disordered" evidence="1">
    <location>
        <begin position="1620"/>
        <end position="1813"/>
    </location>
</feature>
<feature type="region of interest" description="Disordered" evidence="1">
    <location>
        <begin position="881"/>
        <end position="924"/>
    </location>
</feature>
<feature type="region of interest" description="Disordered" evidence="1">
    <location>
        <begin position="701"/>
        <end position="744"/>
    </location>
</feature>
<feature type="compositionally biased region" description="Basic and acidic residues" evidence="1">
    <location>
        <begin position="2466"/>
        <end position="2478"/>
    </location>
</feature>
<feature type="region of interest" description="Disordered" evidence="1">
    <location>
        <begin position="2019"/>
        <end position="2047"/>
    </location>
</feature>
<feature type="region of interest" description="Disordered" evidence="1">
    <location>
        <begin position="1575"/>
        <end position="1602"/>
    </location>
</feature>
<feature type="region of interest" description="Disordered" evidence="1">
    <location>
        <begin position="637"/>
        <end position="676"/>
    </location>
</feature>
<feature type="compositionally biased region" description="Basic and acidic residues" evidence="1">
    <location>
        <begin position="2505"/>
        <end position="2527"/>
    </location>
</feature>
<feature type="compositionally biased region" description="Polar residues" evidence="1">
    <location>
        <begin position="1177"/>
        <end position="1190"/>
    </location>
</feature>
<feature type="region of interest" description="Disordered" evidence="1">
    <location>
        <begin position="831"/>
        <end position="865"/>
    </location>
</feature>
<feature type="region of interest" description="Disordered" evidence="1">
    <location>
        <begin position="549"/>
        <end position="568"/>
    </location>
</feature>
<feature type="compositionally biased region" description="Basic and acidic residues" evidence="1">
    <location>
        <begin position="1796"/>
        <end position="1811"/>
    </location>
</feature>
<feature type="compositionally biased region" description="Basic and acidic residues" evidence="1">
    <location>
        <begin position="2159"/>
        <end position="2177"/>
    </location>
</feature>
<feature type="compositionally biased region" description="Basic and acidic residues" evidence="1">
    <location>
        <begin position="1118"/>
        <end position="1134"/>
    </location>
</feature>
<dbReference type="GO" id="GO:0005654">
    <property type="term" value="C:nucleoplasm"/>
    <property type="evidence" value="ECO:0007669"/>
    <property type="project" value="TreeGrafter"/>
</dbReference>
<evidence type="ECO:0000313" key="4">
    <source>
        <dbReference type="Proteomes" id="UP000838412"/>
    </source>
</evidence>
<feature type="region of interest" description="Disordered" evidence="1">
    <location>
        <begin position="2318"/>
        <end position="2366"/>
    </location>
</feature>
<feature type="compositionally biased region" description="Polar residues" evidence="1">
    <location>
        <begin position="337"/>
        <end position="347"/>
    </location>
</feature>
<feature type="region of interest" description="Disordered" evidence="1">
    <location>
        <begin position="497"/>
        <end position="517"/>
    </location>
</feature>
<feature type="compositionally biased region" description="Basic and acidic residues" evidence="1">
    <location>
        <begin position="2546"/>
        <end position="2557"/>
    </location>
</feature>
<protein>
    <submittedName>
        <fullName evidence="3">TEX15 protein</fullName>
    </submittedName>
</protein>
<reference evidence="3" key="1">
    <citation type="submission" date="2022-01" db="EMBL/GenBank/DDBJ databases">
        <authorList>
            <person name="Braso-Vives M."/>
        </authorList>
    </citation>
    <scope>NUCLEOTIDE SEQUENCE</scope>
</reference>
<accession>A0A8K0EB42</accession>
<evidence type="ECO:0000256" key="1">
    <source>
        <dbReference type="SAM" id="MobiDB-lite"/>
    </source>
</evidence>